<accession>A0A7W5DNI9</accession>
<organism evidence="2 3">
    <name type="scientific">Microbacter margulisiae</name>
    <dbReference type="NCBI Taxonomy" id="1350067"/>
    <lineage>
        <taxon>Bacteria</taxon>
        <taxon>Pseudomonadati</taxon>
        <taxon>Bacteroidota</taxon>
        <taxon>Bacteroidia</taxon>
        <taxon>Bacteroidales</taxon>
        <taxon>Porphyromonadaceae</taxon>
        <taxon>Microbacter</taxon>
    </lineage>
</organism>
<dbReference type="RefSeq" id="WP_183412069.1">
    <property type="nucleotide sequence ID" value="NZ_JACHYB010000001.1"/>
</dbReference>
<protein>
    <recommendedName>
        <fullName evidence="1">Arm DNA-binding domain-containing protein</fullName>
    </recommendedName>
</protein>
<dbReference type="Proteomes" id="UP000544222">
    <property type="component" value="Unassembled WGS sequence"/>
</dbReference>
<sequence>MNSKLLILFYTKRAKITTGGLVPIYLRIAIDGKRVELSTKRYRMPEKCFVEGRCMKVNKNISHKNIPIGMFLLSLHPN</sequence>
<reference evidence="2 3" key="1">
    <citation type="submission" date="2020-08" db="EMBL/GenBank/DDBJ databases">
        <title>Genomic Encyclopedia of Type Strains, Phase IV (KMG-IV): sequencing the most valuable type-strain genomes for metagenomic binning, comparative biology and taxonomic classification.</title>
        <authorList>
            <person name="Goeker M."/>
        </authorList>
    </citation>
    <scope>NUCLEOTIDE SEQUENCE [LARGE SCALE GENOMIC DNA]</scope>
    <source>
        <strain evidence="2 3">DSM 27471</strain>
    </source>
</reference>
<proteinExistence type="predicted"/>
<evidence type="ECO:0000313" key="3">
    <source>
        <dbReference type="Proteomes" id="UP000544222"/>
    </source>
</evidence>
<dbReference type="Pfam" id="PF17293">
    <property type="entry name" value="Arm-DNA-bind_5"/>
    <property type="match status" value="1"/>
</dbReference>
<dbReference type="AlphaFoldDB" id="A0A7W5DNI9"/>
<feature type="domain" description="Arm DNA-binding" evidence="1">
    <location>
        <begin position="9"/>
        <end position="51"/>
    </location>
</feature>
<name>A0A7W5DNI9_9PORP</name>
<dbReference type="InterPro" id="IPR035386">
    <property type="entry name" value="Arm-DNA-bind_5"/>
</dbReference>
<keyword evidence="3" id="KW-1185">Reference proteome</keyword>
<evidence type="ECO:0000259" key="1">
    <source>
        <dbReference type="Pfam" id="PF17293"/>
    </source>
</evidence>
<evidence type="ECO:0000313" key="2">
    <source>
        <dbReference type="EMBL" id="MBB3186131.1"/>
    </source>
</evidence>
<dbReference type="EMBL" id="JACHYB010000001">
    <property type="protein sequence ID" value="MBB3186131.1"/>
    <property type="molecule type" value="Genomic_DNA"/>
</dbReference>
<comment type="caution">
    <text evidence="2">The sequence shown here is derived from an EMBL/GenBank/DDBJ whole genome shotgun (WGS) entry which is preliminary data.</text>
</comment>
<gene>
    <name evidence="2" type="ORF">FHX64_000294</name>
</gene>